<dbReference type="Pfam" id="PF13191">
    <property type="entry name" value="AAA_16"/>
    <property type="match status" value="1"/>
</dbReference>
<feature type="compositionally biased region" description="Low complexity" evidence="7">
    <location>
        <begin position="220"/>
        <end position="235"/>
    </location>
</feature>
<evidence type="ECO:0000256" key="3">
    <source>
        <dbReference type="ARBA" id="ARBA00022705"/>
    </source>
</evidence>
<dbReference type="EMBL" id="ML119112">
    <property type="protein sequence ID" value="RPB15658.1"/>
    <property type="molecule type" value="Genomic_DNA"/>
</dbReference>
<dbReference type="Gene3D" id="3.40.50.300">
    <property type="entry name" value="P-loop containing nucleotide triphosphate hydrolases"/>
    <property type="match status" value="1"/>
</dbReference>
<evidence type="ECO:0000313" key="12">
    <source>
        <dbReference type="Proteomes" id="UP000277580"/>
    </source>
</evidence>
<dbReference type="InterPro" id="IPR027417">
    <property type="entry name" value="P-loop_NTPase"/>
</dbReference>
<dbReference type="PANTHER" id="PTHR12705">
    <property type="entry name" value="ORIGIN RECOGNITION COMPLEX SUBUNIT 5"/>
    <property type="match status" value="1"/>
</dbReference>
<protein>
    <recommendedName>
        <fullName evidence="13">Orc1-like AAA ATPase domain-containing protein</fullName>
    </recommendedName>
</protein>
<evidence type="ECO:0000259" key="9">
    <source>
        <dbReference type="Pfam" id="PF14630"/>
    </source>
</evidence>
<dbReference type="InParanoid" id="A0A3N4L1R9"/>
<feature type="domain" description="Origin recognition complex subunit 5 C-terminal" evidence="9">
    <location>
        <begin position="350"/>
        <end position="487"/>
    </location>
</feature>
<dbReference type="GO" id="GO:0003688">
    <property type="term" value="F:DNA replication origin binding"/>
    <property type="evidence" value="ECO:0007669"/>
    <property type="project" value="TreeGrafter"/>
</dbReference>
<evidence type="ECO:0000256" key="2">
    <source>
        <dbReference type="ARBA" id="ARBA00006269"/>
    </source>
</evidence>
<evidence type="ECO:0000256" key="5">
    <source>
        <dbReference type="ARBA" id="ARBA00022840"/>
    </source>
</evidence>
<dbReference type="OrthoDB" id="365981at2759"/>
<dbReference type="Proteomes" id="UP000277580">
    <property type="component" value="Unassembled WGS sequence"/>
</dbReference>
<dbReference type="GO" id="GO:0005664">
    <property type="term" value="C:nuclear origin of replication recognition complex"/>
    <property type="evidence" value="ECO:0007669"/>
    <property type="project" value="TreeGrafter"/>
</dbReference>
<organism evidence="11 12">
    <name type="scientific">Morchella conica CCBAS932</name>
    <dbReference type="NCBI Taxonomy" id="1392247"/>
    <lineage>
        <taxon>Eukaryota</taxon>
        <taxon>Fungi</taxon>
        <taxon>Dikarya</taxon>
        <taxon>Ascomycota</taxon>
        <taxon>Pezizomycotina</taxon>
        <taxon>Pezizomycetes</taxon>
        <taxon>Pezizales</taxon>
        <taxon>Morchellaceae</taxon>
        <taxon>Morchella</taxon>
    </lineage>
</organism>
<name>A0A3N4L1R9_9PEZI</name>
<keyword evidence="5" id="KW-0067">ATP-binding</keyword>
<feature type="domain" description="ORC5 lid" evidence="10">
    <location>
        <begin position="259"/>
        <end position="318"/>
    </location>
</feature>
<dbReference type="PANTHER" id="PTHR12705:SF0">
    <property type="entry name" value="ORIGIN RECOGNITION COMPLEX SUBUNIT 5"/>
    <property type="match status" value="1"/>
</dbReference>
<dbReference type="InterPro" id="IPR047088">
    <property type="entry name" value="ORC5_C"/>
</dbReference>
<feature type="compositionally biased region" description="Acidic residues" evidence="7">
    <location>
        <begin position="236"/>
        <end position="248"/>
    </location>
</feature>
<evidence type="ECO:0000313" key="11">
    <source>
        <dbReference type="EMBL" id="RPB15658.1"/>
    </source>
</evidence>
<keyword evidence="4" id="KW-0547">Nucleotide-binding</keyword>
<dbReference type="AlphaFoldDB" id="A0A3N4L1R9"/>
<evidence type="ECO:0000259" key="10">
    <source>
        <dbReference type="Pfam" id="PF21639"/>
    </source>
</evidence>
<keyword evidence="12" id="KW-1185">Reference proteome</keyword>
<comment type="similarity">
    <text evidence="2">Belongs to the ORC5 family.</text>
</comment>
<dbReference type="InterPro" id="IPR041664">
    <property type="entry name" value="AAA_16"/>
</dbReference>
<dbReference type="Pfam" id="PF21639">
    <property type="entry name" value="ORC5_lid"/>
    <property type="match status" value="1"/>
</dbReference>
<evidence type="ECO:0008006" key="13">
    <source>
        <dbReference type="Google" id="ProtNLM"/>
    </source>
</evidence>
<evidence type="ECO:0000256" key="7">
    <source>
        <dbReference type="SAM" id="MobiDB-lite"/>
    </source>
</evidence>
<proteinExistence type="inferred from homology"/>
<accession>A0A3N4L1R9</accession>
<sequence length="490" mass="53036">MLPDETVPDALLSSINSQYPCRVPQLQRLSALIGDEDDPSPPSIIVHGLEATGKSLIVRAFLEAAECRFAWVPCNECVTARHLTQRIAAAVGGGEEMGRCDGVGALAVMLAAVLGGGGGGGGGDGGGGSGGGKYFLVLDRIDQQRELTPTLLAGLGRLGEIIPNLTVIFIVSVSKARLLSSAEVPHIHFTPYTKDESIKVLSKYVRRITKLPSPNPPPTTTGTTTSSGEASAPAEPETEDESSEDEYTPETAAEELYVWEKFCGTVWDSLAKGAARDIVQFRAAVESMWDQFVQPIARGQYGTRNFSQLYLLQKEMFRREASIVASVVPVAETMATTRAAVVAGKNVHDLPYYSKYLLCAAYLASYNPSRQDVAFFTKTGDFKKKRRGGGGGGKGRPAKTRKIHRRLLGPQAWPLERMLAIFYAILPHPINSSVDLQTQIATLTSLRLLTKASVTDALEASTKWRVNVGWDYIRGVARSVKFDIEDFVAE</sequence>
<feature type="region of interest" description="Disordered" evidence="7">
    <location>
        <begin position="209"/>
        <end position="249"/>
    </location>
</feature>
<dbReference type="SUPFAM" id="SSF52540">
    <property type="entry name" value="P-loop containing nucleoside triphosphate hydrolases"/>
    <property type="match status" value="1"/>
</dbReference>
<comment type="subcellular location">
    <subcellularLocation>
        <location evidence="1">Nucleus</location>
    </subcellularLocation>
</comment>
<dbReference type="GO" id="GO:0006270">
    <property type="term" value="P:DNA replication initiation"/>
    <property type="evidence" value="ECO:0007669"/>
    <property type="project" value="TreeGrafter"/>
</dbReference>
<dbReference type="STRING" id="1392247.A0A3N4L1R9"/>
<dbReference type="Pfam" id="PF14630">
    <property type="entry name" value="ORC5_C"/>
    <property type="match status" value="1"/>
</dbReference>
<evidence type="ECO:0000256" key="4">
    <source>
        <dbReference type="ARBA" id="ARBA00022741"/>
    </source>
</evidence>
<reference evidence="11 12" key="1">
    <citation type="journal article" date="2018" name="Nat. Ecol. Evol.">
        <title>Pezizomycetes genomes reveal the molecular basis of ectomycorrhizal truffle lifestyle.</title>
        <authorList>
            <person name="Murat C."/>
            <person name="Payen T."/>
            <person name="Noel B."/>
            <person name="Kuo A."/>
            <person name="Morin E."/>
            <person name="Chen J."/>
            <person name="Kohler A."/>
            <person name="Krizsan K."/>
            <person name="Balestrini R."/>
            <person name="Da Silva C."/>
            <person name="Montanini B."/>
            <person name="Hainaut M."/>
            <person name="Levati E."/>
            <person name="Barry K.W."/>
            <person name="Belfiori B."/>
            <person name="Cichocki N."/>
            <person name="Clum A."/>
            <person name="Dockter R.B."/>
            <person name="Fauchery L."/>
            <person name="Guy J."/>
            <person name="Iotti M."/>
            <person name="Le Tacon F."/>
            <person name="Lindquist E.A."/>
            <person name="Lipzen A."/>
            <person name="Malagnac F."/>
            <person name="Mello A."/>
            <person name="Molinier V."/>
            <person name="Miyauchi S."/>
            <person name="Poulain J."/>
            <person name="Riccioni C."/>
            <person name="Rubini A."/>
            <person name="Sitrit Y."/>
            <person name="Splivallo R."/>
            <person name="Traeger S."/>
            <person name="Wang M."/>
            <person name="Zifcakova L."/>
            <person name="Wipf D."/>
            <person name="Zambonelli A."/>
            <person name="Paolocci F."/>
            <person name="Nowrousian M."/>
            <person name="Ottonello S."/>
            <person name="Baldrian P."/>
            <person name="Spatafora J.W."/>
            <person name="Henrissat B."/>
            <person name="Nagy L.G."/>
            <person name="Aury J.M."/>
            <person name="Wincker P."/>
            <person name="Grigoriev I.V."/>
            <person name="Bonfante P."/>
            <person name="Martin F.M."/>
        </authorList>
    </citation>
    <scope>NUCLEOTIDE SEQUENCE [LARGE SCALE GENOMIC DNA]</scope>
    <source>
        <strain evidence="11 12">CCBAS932</strain>
    </source>
</reference>
<dbReference type="FunCoup" id="A0A3N4L1R9">
    <property type="interactions" value="828"/>
</dbReference>
<evidence type="ECO:0000256" key="1">
    <source>
        <dbReference type="ARBA" id="ARBA00004123"/>
    </source>
</evidence>
<keyword evidence="6" id="KW-0539">Nucleus</keyword>
<evidence type="ECO:0000256" key="6">
    <source>
        <dbReference type="ARBA" id="ARBA00023242"/>
    </source>
</evidence>
<keyword evidence="3" id="KW-0235">DNA replication</keyword>
<evidence type="ECO:0000259" key="8">
    <source>
        <dbReference type="Pfam" id="PF13191"/>
    </source>
</evidence>
<feature type="domain" description="Orc1-like AAA ATPase" evidence="8">
    <location>
        <begin position="20"/>
        <end position="87"/>
    </location>
</feature>
<dbReference type="InterPro" id="IPR048866">
    <property type="entry name" value="ORC5_lid"/>
</dbReference>
<gene>
    <name evidence="11" type="ORF">P167DRAFT_562914</name>
</gene>
<dbReference type="InterPro" id="IPR020796">
    <property type="entry name" value="ORC5"/>
</dbReference>